<dbReference type="CDD" id="cd05379">
    <property type="entry name" value="CAP_bacterial"/>
    <property type="match status" value="1"/>
</dbReference>
<dbReference type="CDD" id="cd00118">
    <property type="entry name" value="LysM"/>
    <property type="match status" value="1"/>
</dbReference>
<dbReference type="Pfam" id="PF00188">
    <property type="entry name" value="CAP"/>
    <property type="match status" value="1"/>
</dbReference>
<dbReference type="Proteomes" id="UP001211894">
    <property type="component" value="Unassembled WGS sequence"/>
</dbReference>
<keyword evidence="4" id="KW-1185">Reference proteome</keyword>
<gene>
    <name evidence="3" type="primary">safA</name>
    <name evidence="3" type="ORF">PJ311_03820</name>
</gene>
<feature type="chain" id="PRO_5047098089" evidence="1">
    <location>
        <begin position="22"/>
        <end position="200"/>
    </location>
</feature>
<comment type="caution">
    <text evidence="3">The sequence shown here is derived from an EMBL/GenBank/DDBJ whole genome shotgun (WGS) entry which is preliminary data.</text>
</comment>
<evidence type="ECO:0000259" key="2">
    <source>
        <dbReference type="PROSITE" id="PS51782"/>
    </source>
</evidence>
<dbReference type="Gene3D" id="3.40.33.10">
    <property type="entry name" value="CAP"/>
    <property type="match status" value="1"/>
</dbReference>
<dbReference type="SUPFAM" id="SSF55797">
    <property type="entry name" value="PR-1-like"/>
    <property type="match status" value="1"/>
</dbReference>
<dbReference type="PROSITE" id="PS51782">
    <property type="entry name" value="LYSM"/>
    <property type="match status" value="1"/>
</dbReference>
<organism evidence="3 4">
    <name type="scientific">Bacillus changyiensis</name>
    <dbReference type="NCBI Taxonomy" id="3004103"/>
    <lineage>
        <taxon>Bacteria</taxon>
        <taxon>Bacillati</taxon>
        <taxon>Bacillota</taxon>
        <taxon>Bacilli</taxon>
        <taxon>Bacillales</taxon>
        <taxon>Bacillaceae</taxon>
        <taxon>Bacillus</taxon>
    </lineage>
</organism>
<dbReference type="InterPro" id="IPR035940">
    <property type="entry name" value="CAP_sf"/>
</dbReference>
<accession>A0ABT4X0C4</accession>
<dbReference type="RefSeq" id="WP_271339593.1">
    <property type="nucleotide sequence ID" value="NZ_JAQKAB010000002.1"/>
</dbReference>
<name>A0ABT4X0C4_9BACI</name>
<feature type="domain" description="LysM" evidence="2">
    <location>
        <begin position="23"/>
        <end position="68"/>
    </location>
</feature>
<dbReference type="InterPro" id="IPR014258">
    <property type="entry name" value="CAP_domain_YkwD-like"/>
</dbReference>
<dbReference type="InterPro" id="IPR014248">
    <property type="entry name" value="Spore_coat_assembly_SafA"/>
</dbReference>
<dbReference type="Pfam" id="PF01476">
    <property type="entry name" value="LysM"/>
    <property type="match status" value="1"/>
</dbReference>
<dbReference type="InterPro" id="IPR014044">
    <property type="entry name" value="CAP_dom"/>
</dbReference>
<dbReference type="NCBIfam" id="TIGR02909">
    <property type="entry name" value="spore_YkwD"/>
    <property type="match status" value="1"/>
</dbReference>
<reference evidence="3 4" key="1">
    <citation type="submission" date="2023-01" db="EMBL/GenBank/DDBJ databases">
        <title>Bacillus changyiensis sp. nov., isolated from a coastal deposit.</title>
        <authorList>
            <person name="Xiao G."/>
            <person name="Lai Q."/>
            <person name="Hu Z."/>
            <person name="Shao Z."/>
        </authorList>
    </citation>
    <scope>NUCLEOTIDE SEQUENCE [LARGE SCALE GENOMIC DNA]</scope>
    <source>
        <strain evidence="3 4">CLL-7-23</strain>
    </source>
</reference>
<dbReference type="Gene3D" id="3.10.350.10">
    <property type="entry name" value="LysM domain"/>
    <property type="match status" value="1"/>
</dbReference>
<proteinExistence type="predicted"/>
<dbReference type="PANTHER" id="PTHR31157:SF1">
    <property type="entry name" value="SCP DOMAIN-CONTAINING PROTEIN"/>
    <property type="match status" value="1"/>
</dbReference>
<dbReference type="InterPro" id="IPR018392">
    <property type="entry name" value="LysM"/>
</dbReference>
<dbReference type="SUPFAM" id="SSF54106">
    <property type="entry name" value="LysM domain"/>
    <property type="match status" value="1"/>
</dbReference>
<protein>
    <submittedName>
        <fullName evidence="3">SafA/ExsA family spore coat assembly protein</fullName>
    </submittedName>
</protein>
<dbReference type="SMART" id="SM00257">
    <property type="entry name" value="LysM"/>
    <property type="match status" value="1"/>
</dbReference>
<keyword evidence="1" id="KW-0732">Signal</keyword>
<dbReference type="PANTHER" id="PTHR31157">
    <property type="entry name" value="SCP DOMAIN-CONTAINING PROTEIN"/>
    <property type="match status" value="1"/>
</dbReference>
<feature type="signal peptide" evidence="1">
    <location>
        <begin position="1"/>
        <end position="21"/>
    </location>
</feature>
<evidence type="ECO:0000256" key="1">
    <source>
        <dbReference type="SAM" id="SignalP"/>
    </source>
</evidence>
<dbReference type="NCBIfam" id="TIGR02899">
    <property type="entry name" value="spore_safA"/>
    <property type="match status" value="1"/>
</dbReference>
<sequence>MKKICLTSILALFLFPVVALGATTYTVQPGDSLWKIAVKYQVGIKELIGANPQIPRPDLIYPNQKVNIPTITEKSVEKQVIQLVNQERAKAGLKPLAEDWELSRVARYKSMDMRDKNYFSHQSPTYGSPFQMIKAFGISYKTAGENIAKGQSTPQAVMQSWMNSSGHRANILSAQYTHIGVGYAAGGTGRHYWTQQFISK</sequence>
<evidence type="ECO:0000313" key="3">
    <source>
        <dbReference type="EMBL" id="MDA7025740.1"/>
    </source>
</evidence>
<dbReference type="EMBL" id="JAQKAB010000002">
    <property type="protein sequence ID" value="MDA7025740.1"/>
    <property type="molecule type" value="Genomic_DNA"/>
</dbReference>
<dbReference type="InterPro" id="IPR036779">
    <property type="entry name" value="LysM_dom_sf"/>
</dbReference>
<evidence type="ECO:0000313" key="4">
    <source>
        <dbReference type="Proteomes" id="UP001211894"/>
    </source>
</evidence>